<keyword evidence="1" id="KW-1133">Transmembrane helix</keyword>
<evidence type="ECO:0008006" key="4">
    <source>
        <dbReference type="Google" id="ProtNLM"/>
    </source>
</evidence>
<protein>
    <recommendedName>
        <fullName evidence="4">Integral membrane protein (PIN domain superfamily)</fullName>
    </recommendedName>
</protein>
<feature type="transmembrane region" description="Helical" evidence="1">
    <location>
        <begin position="70"/>
        <end position="89"/>
    </location>
</feature>
<dbReference type="EMBL" id="CP071527">
    <property type="protein sequence ID" value="USQ14944.1"/>
    <property type="molecule type" value="Genomic_DNA"/>
</dbReference>
<sequence>MTITYFLAFALGWYLVITGLLLLLRRDVVIAATSNLMEQPGQLLIIAFITIILGLLMVISHNIWVMHWPVVITILAWTIYISGLIRLFCPELVHKMWSKMVAKPGVFTISGIIVLIIGLFLLFMAYFK</sequence>
<evidence type="ECO:0000313" key="2">
    <source>
        <dbReference type="EMBL" id="USQ14944.1"/>
    </source>
</evidence>
<dbReference type="Proteomes" id="UP001057474">
    <property type="component" value="Chromosome"/>
</dbReference>
<evidence type="ECO:0000256" key="1">
    <source>
        <dbReference type="SAM" id="Phobius"/>
    </source>
</evidence>
<gene>
    <name evidence="2" type="ORF">J2N86_06520</name>
</gene>
<keyword evidence="1" id="KW-0472">Membrane</keyword>
<dbReference type="RefSeq" id="WP_252581986.1">
    <property type="nucleotide sequence ID" value="NZ_CP071527.1"/>
</dbReference>
<keyword evidence="1" id="KW-0812">Transmembrane</keyword>
<proteinExistence type="predicted"/>
<organism evidence="2 3">
    <name type="scientific">Legionella lytica</name>
    <dbReference type="NCBI Taxonomy" id="96232"/>
    <lineage>
        <taxon>Bacteria</taxon>
        <taxon>Pseudomonadati</taxon>
        <taxon>Pseudomonadota</taxon>
        <taxon>Gammaproteobacteria</taxon>
        <taxon>Legionellales</taxon>
        <taxon>Legionellaceae</taxon>
        <taxon>Legionella</taxon>
    </lineage>
</organism>
<feature type="transmembrane region" description="Helical" evidence="1">
    <location>
        <begin position="6"/>
        <end position="24"/>
    </location>
</feature>
<feature type="transmembrane region" description="Helical" evidence="1">
    <location>
        <begin position="101"/>
        <end position="127"/>
    </location>
</feature>
<feature type="transmembrane region" description="Helical" evidence="1">
    <location>
        <begin position="44"/>
        <end position="64"/>
    </location>
</feature>
<name>A0ABY4YBR0_9GAMM</name>
<accession>A0ABY4YBR0</accession>
<evidence type="ECO:0000313" key="3">
    <source>
        <dbReference type="Proteomes" id="UP001057474"/>
    </source>
</evidence>
<keyword evidence="3" id="KW-1185">Reference proteome</keyword>
<reference evidence="2" key="1">
    <citation type="submission" date="2021-03" db="EMBL/GenBank/DDBJ databases">
        <title>Legionella lytica PCM 2298.</title>
        <authorList>
            <person name="Koper P."/>
        </authorList>
    </citation>
    <scope>NUCLEOTIDE SEQUENCE</scope>
    <source>
        <strain evidence="2">PCM 2298</strain>
    </source>
</reference>